<keyword evidence="6" id="KW-0496">Mitochondrion</keyword>
<dbReference type="Gene3D" id="3.40.50.1820">
    <property type="entry name" value="alpha/beta hydrolase"/>
    <property type="match status" value="1"/>
</dbReference>
<dbReference type="SUPFAM" id="SSF52540">
    <property type="entry name" value="P-loop containing nucleoside triphosphate hydrolases"/>
    <property type="match status" value="1"/>
</dbReference>
<dbReference type="GO" id="GO:0005739">
    <property type="term" value="C:mitochondrion"/>
    <property type="evidence" value="ECO:0007669"/>
    <property type="project" value="UniProtKB-SubCell"/>
</dbReference>
<accession>A0A423VJ35</accession>
<dbReference type="PANTHER" id="PTHR48182">
    <property type="entry name" value="PROTEIN SERAC1"/>
    <property type="match status" value="1"/>
</dbReference>
<protein>
    <recommendedName>
        <fullName evidence="9">DUF676 domain-containing protein</fullName>
    </recommendedName>
</protein>
<comment type="caution">
    <text evidence="10">The sequence shown here is derived from an EMBL/GenBank/DDBJ whole genome shotgun (WGS) entry which is preliminary data.</text>
</comment>
<dbReference type="AlphaFoldDB" id="A0A423VJ35"/>
<dbReference type="Gene3D" id="3.40.50.300">
    <property type="entry name" value="P-loop containing nucleotide triphosphate hydrolases"/>
    <property type="match status" value="1"/>
</dbReference>
<evidence type="ECO:0000256" key="5">
    <source>
        <dbReference type="ARBA" id="ARBA00022824"/>
    </source>
</evidence>
<feature type="region of interest" description="Disordered" evidence="8">
    <location>
        <begin position="1"/>
        <end position="34"/>
    </location>
</feature>
<dbReference type="Proteomes" id="UP000284375">
    <property type="component" value="Unassembled WGS sequence"/>
</dbReference>
<dbReference type="GO" id="GO:0016020">
    <property type="term" value="C:membrane"/>
    <property type="evidence" value="ECO:0007669"/>
    <property type="project" value="UniProtKB-SubCell"/>
</dbReference>
<proteinExistence type="inferred from homology"/>
<dbReference type="Pfam" id="PF05057">
    <property type="entry name" value="DUF676"/>
    <property type="match status" value="1"/>
</dbReference>
<reference evidence="10 11" key="1">
    <citation type="submission" date="2015-09" db="EMBL/GenBank/DDBJ databases">
        <title>Host preference determinants of Valsa canker pathogens revealed by comparative genomics.</title>
        <authorList>
            <person name="Yin Z."/>
            <person name="Huang L."/>
        </authorList>
    </citation>
    <scope>NUCLEOTIDE SEQUENCE [LARGE SCALE GENOMIC DNA]</scope>
    <source>
        <strain evidence="10 11">YSFL</strain>
    </source>
</reference>
<keyword evidence="7" id="KW-0472">Membrane</keyword>
<feature type="domain" description="DUF676" evidence="9">
    <location>
        <begin position="108"/>
        <end position="197"/>
    </location>
</feature>
<evidence type="ECO:0000256" key="8">
    <source>
        <dbReference type="SAM" id="MobiDB-lite"/>
    </source>
</evidence>
<dbReference type="GO" id="GO:0005783">
    <property type="term" value="C:endoplasmic reticulum"/>
    <property type="evidence" value="ECO:0007669"/>
    <property type="project" value="UniProtKB-SubCell"/>
</dbReference>
<dbReference type="SUPFAM" id="SSF53474">
    <property type="entry name" value="alpha/beta-Hydrolases"/>
    <property type="match status" value="1"/>
</dbReference>
<dbReference type="OrthoDB" id="626167at2759"/>
<dbReference type="InterPro" id="IPR007751">
    <property type="entry name" value="DUF676_lipase-like"/>
</dbReference>
<evidence type="ECO:0000256" key="4">
    <source>
        <dbReference type="ARBA" id="ARBA00007920"/>
    </source>
</evidence>
<evidence type="ECO:0000256" key="1">
    <source>
        <dbReference type="ARBA" id="ARBA00004173"/>
    </source>
</evidence>
<organism evidence="10 11">
    <name type="scientific">Cytospora chrysosperma</name>
    <name type="common">Cytospora canker fungus</name>
    <name type="synonym">Sphaeria chrysosperma</name>
    <dbReference type="NCBI Taxonomy" id="252740"/>
    <lineage>
        <taxon>Eukaryota</taxon>
        <taxon>Fungi</taxon>
        <taxon>Dikarya</taxon>
        <taxon>Ascomycota</taxon>
        <taxon>Pezizomycotina</taxon>
        <taxon>Sordariomycetes</taxon>
        <taxon>Sordariomycetidae</taxon>
        <taxon>Diaporthales</taxon>
        <taxon>Cytosporaceae</taxon>
        <taxon>Cytospora</taxon>
    </lineage>
</organism>
<dbReference type="InterPro" id="IPR027417">
    <property type="entry name" value="P-loop_NTPase"/>
</dbReference>
<dbReference type="InterPro" id="IPR029058">
    <property type="entry name" value="AB_hydrolase_fold"/>
</dbReference>
<keyword evidence="5" id="KW-0256">Endoplasmic reticulum</keyword>
<sequence>MRTIKKLVNRSPKAPSNSQSQQTTASSRSNEPAIQPSEAPALLSFPDGVHVLHDRRDAAIDICFIHGLTGNRESTWTAQGQTAPWPKTLLPPKLETARILTYGYDADIMRKSVAGANRLIDHATNLLTDLTTDRLCSNASTRPLIFIAHSLGGLVCKEAILLSRNNPEAHLRGLFEFVKGIIFMGTPHKGSWMSDWARIPATALGFVKSNNKSLLTILQTNDQFLESIQVRFAAMVRELRENGRRIELTCFFEELPLRVVGKVVSKDSATFEGYNSISIHGNHSDMVKFGSAEDNGFKRLLGELQRWTSSDNVPRGHQNSANPVVRPLMQGSNSQFMVPYNENPDFIGRTGVLEQVKQQFGYSQPPAAGPPRSRVSLYGLGGVGKTQIALAYAYWLRKTQPEISVFWVHASNAQRFRQAYTSIAQKYSIPGLGHPDVNVLAVVKEWLEENDRGQWLMVIDNADDTGLFFQTQPDGDSTVQEDSSLGRYIPECRHGQVLITTRSKQAGLKLAQGKAPIAVEKMDQSEAEQLVLSMLKGAEVSPQPEEILLLSSRLEYLPLVLAQAAAFIQENSISVGDYIQLLDGSNDSSVDLLSHPFETVGRDLDTPRAVTTTWIISFEQIQRQDALASDVLSFISLLDRQAIPKEFVTHYCNEERPNDSRPIGPADITKALGTLKAFCFVSEAKDQSLDLHRLVQLVTRMWLHRKNTIRQFAENALKTFYKEISKL</sequence>
<evidence type="ECO:0000256" key="7">
    <source>
        <dbReference type="ARBA" id="ARBA00023136"/>
    </source>
</evidence>
<comment type="subcellular location">
    <subcellularLocation>
        <location evidence="2">Endoplasmic reticulum</location>
    </subcellularLocation>
    <subcellularLocation>
        <location evidence="3">Membrane</location>
    </subcellularLocation>
    <subcellularLocation>
        <location evidence="1">Mitochondrion</location>
    </subcellularLocation>
</comment>
<dbReference type="EMBL" id="LJZO01000046">
    <property type="protein sequence ID" value="ROV90962.1"/>
    <property type="molecule type" value="Genomic_DNA"/>
</dbReference>
<keyword evidence="11" id="KW-1185">Reference proteome</keyword>
<evidence type="ECO:0000256" key="3">
    <source>
        <dbReference type="ARBA" id="ARBA00004370"/>
    </source>
</evidence>
<evidence type="ECO:0000259" key="9">
    <source>
        <dbReference type="Pfam" id="PF05057"/>
    </source>
</evidence>
<feature type="compositionally biased region" description="Low complexity" evidence="8">
    <location>
        <begin position="16"/>
        <end position="30"/>
    </location>
</feature>
<dbReference type="InterPro" id="IPR052374">
    <property type="entry name" value="SERAC1"/>
</dbReference>
<evidence type="ECO:0000256" key="6">
    <source>
        <dbReference type="ARBA" id="ARBA00023128"/>
    </source>
</evidence>
<evidence type="ECO:0000256" key="2">
    <source>
        <dbReference type="ARBA" id="ARBA00004240"/>
    </source>
</evidence>
<evidence type="ECO:0000313" key="10">
    <source>
        <dbReference type="EMBL" id="ROV90962.1"/>
    </source>
</evidence>
<name>A0A423VJ35_CYTCH</name>
<evidence type="ECO:0000313" key="11">
    <source>
        <dbReference type="Proteomes" id="UP000284375"/>
    </source>
</evidence>
<dbReference type="PANTHER" id="PTHR48182:SF2">
    <property type="entry name" value="PROTEIN SERAC1"/>
    <property type="match status" value="1"/>
</dbReference>
<comment type="similarity">
    <text evidence="4">Belongs to the putative lipase ROG1 family.</text>
</comment>
<gene>
    <name evidence="10" type="ORF">VSDG_07735</name>
</gene>